<dbReference type="InterPro" id="IPR006122">
    <property type="entry name" value="HMA_Cu_ion-bd"/>
</dbReference>
<dbReference type="GO" id="GO:0005737">
    <property type="term" value="C:cytoplasm"/>
    <property type="evidence" value="ECO:0007669"/>
    <property type="project" value="UniProtKB-SubCell"/>
</dbReference>
<gene>
    <name evidence="7" type="ORF">ASZ90_017453</name>
</gene>
<name>A0A0W8E9E5_9ZZZZ</name>
<dbReference type="EMBL" id="LNQE01001829">
    <property type="protein sequence ID" value="KUG05132.1"/>
    <property type="molecule type" value="Genomic_DNA"/>
</dbReference>
<proteinExistence type="predicted"/>
<dbReference type="NCBIfam" id="NF033795">
    <property type="entry name" value="chaper_CopZ_Bs"/>
    <property type="match status" value="1"/>
</dbReference>
<dbReference type="SUPFAM" id="SSF55008">
    <property type="entry name" value="HMA, heavy metal-associated domain"/>
    <property type="match status" value="1"/>
</dbReference>
<dbReference type="PRINTS" id="PR00946">
    <property type="entry name" value="HGSCAVENGER"/>
</dbReference>
<dbReference type="InterPro" id="IPR036163">
    <property type="entry name" value="HMA_dom_sf"/>
</dbReference>
<evidence type="ECO:0000256" key="2">
    <source>
        <dbReference type="ARBA" id="ARBA00022490"/>
    </source>
</evidence>
<evidence type="ECO:0000256" key="4">
    <source>
        <dbReference type="ARBA" id="ARBA00023008"/>
    </source>
</evidence>
<comment type="subcellular location">
    <subcellularLocation>
        <location evidence="1">Cytoplasm</location>
    </subcellularLocation>
</comment>
<keyword evidence="5" id="KW-0143">Chaperone</keyword>
<dbReference type="PROSITE" id="PS50846">
    <property type="entry name" value="HMA_2"/>
    <property type="match status" value="1"/>
</dbReference>
<comment type="caution">
    <text evidence="7">The sequence shown here is derived from an EMBL/GenBank/DDBJ whole genome shotgun (WGS) entry which is preliminary data.</text>
</comment>
<dbReference type="GO" id="GO:0005507">
    <property type="term" value="F:copper ion binding"/>
    <property type="evidence" value="ECO:0007669"/>
    <property type="project" value="InterPro"/>
</dbReference>
<keyword evidence="2" id="KW-0963">Cytoplasm</keyword>
<dbReference type="InterPro" id="IPR049740">
    <property type="entry name" value="CopZ"/>
</dbReference>
<evidence type="ECO:0000256" key="5">
    <source>
        <dbReference type="ARBA" id="ARBA00023186"/>
    </source>
</evidence>
<accession>A0A0W8E9E5</accession>
<evidence type="ECO:0000313" key="7">
    <source>
        <dbReference type="EMBL" id="KUG05132.1"/>
    </source>
</evidence>
<dbReference type="FunFam" id="3.30.70.100:FF:000001">
    <property type="entry name" value="ATPase copper transporting beta"/>
    <property type="match status" value="1"/>
</dbReference>
<sequence length="90" mass="9830">MLLKRAETLSIIKKLKGDVMMANESKTLNVEGMSCMHCVNAVKDSIGSLPGISKLEVDLTGKKVAVEYDSEKVNIEKIKDKIEDAGYSVV</sequence>
<evidence type="ECO:0000259" key="6">
    <source>
        <dbReference type="PROSITE" id="PS50846"/>
    </source>
</evidence>
<keyword evidence="3" id="KW-0479">Metal-binding</keyword>
<feature type="domain" description="HMA" evidence="6">
    <location>
        <begin position="24"/>
        <end position="90"/>
    </location>
</feature>
<evidence type="ECO:0000256" key="3">
    <source>
        <dbReference type="ARBA" id="ARBA00022723"/>
    </source>
</evidence>
<dbReference type="InterPro" id="IPR017969">
    <property type="entry name" value="Heavy-metal-associated_CS"/>
</dbReference>
<dbReference type="PANTHER" id="PTHR46594:SF4">
    <property type="entry name" value="P-TYPE CATION-TRANSPORTING ATPASE"/>
    <property type="match status" value="1"/>
</dbReference>
<dbReference type="InterPro" id="IPR006121">
    <property type="entry name" value="HMA_dom"/>
</dbReference>
<organism evidence="7">
    <name type="scientific">hydrocarbon metagenome</name>
    <dbReference type="NCBI Taxonomy" id="938273"/>
    <lineage>
        <taxon>unclassified sequences</taxon>
        <taxon>metagenomes</taxon>
        <taxon>ecological metagenomes</taxon>
    </lineage>
</organism>
<dbReference type="InterPro" id="IPR001802">
    <property type="entry name" value="MerP/CopZ"/>
</dbReference>
<dbReference type="Pfam" id="PF00403">
    <property type="entry name" value="HMA"/>
    <property type="match status" value="1"/>
</dbReference>
<dbReference type="Gene3D" id="3.30.70.100">
    <property type="match status" value="1"/>
</dbReference>
<evidence type="ECO:0000256" key="1">
    <source>
        <dbReference type="ARBA" id="ARBA00004496"/>
    </source>
</evidence>
<dbReference type="AlphaFoldDB" id="A0A0W8E9E5"/>
<protein>
    <submittedName>
        <fullName evidence="7">Copper(I) chaperone copz</fullName>
    </submittedName>
</protein>
<dbReference type="PROSITE" id="PS01047">
    <property type="entry name" value="HMA_1"/>
    <property type="match status" value="1"/>
</dbReference>
<keyword evidence="4" id="KW-0186">Copper</keyword>
<dbReference type="PANTHER" id="PTHR46594">
    <property type="entry name" value="P-TYPE CATION-TRANSPORTING ATPASE"/>
    <property type="match status" value="1"/>
</dbReference>
<dbReference type="CDD" id="cd00371">
    <property type="entry name" value="HMA"/>
    <property type="match status" value="1"/>
</dbReference>
<dbReference type="NCBIfam" id="TIGR00003">
    <property type="entry name" value="copper ion binding protein"/>
    <property type="match status" value="1"/>
</dbReference>
<reference evidence="7" key="1">
    <citation type="journal article" date="2015" name="Proc. Natl. Acad. Sci. U.S.A.">
        <title>Networks of energetic and metabolic interactions define dynamics in microbial communities.</title>
        <authorList>
            <person name="Embree M."/>
            <person name="Liu J.K."/>
            <person name="Al-Bassam M.M."/>
            <person name="Zengler K."/>
        </authorList>
    </citation>
    <scope>NUCLEOTIDE SEQUENCE</scope>
</reference>